<keyword evidence="8 10" id="KW-0472">Membrane</keyword>
<evidence type="ECO:0000256" key="9">
    <source>
        <dbReference type="ARBA" id="ARBA00023303"/>
    </source>
</evidence>
<evidence type="ECO:0000256" key="5">
    <source>
        <dbReference type="ARBA" id="ARBA00022692"/>
    </source>
</evidence>
<comment type="function">
    <text evidence="10">Channel that opens in response to stretch forces in the membrane lipid bilayer. May participate in the regulation of osmotic pressure changes within the cell.</text>
</comment>
<comment type="similarity">
    <text evidence="2 10">Belongs to the MscL family.</text>
</comment>
<evidence type="ECO:0000256" key="3">
    <source>
        <dbReference type="ARBA" id="ARBA00022448"/>
    </source>
</evidence>
<evidence type="ECO:0000256" key="1">
    <source>
        <dbReference type="ARBA" id="ARBA00004651"/>
    </source>
</evidence>
<dbReference type="PROSITE" id="PS01327">
    <property type="entry name" value="MSCL"/>
    <property type="match status" value="1"/>
</dbReference>
<dbReference type="Proteomes" id="UP001596289">
    <property type="component" value="Unassembled WGS sequence"/>
</dbReference>
<dbReference type="PANTHER" id="PTHR30266:SF2">
    <property type="entry name" value="LARGE-CONDUCTANCE MECHANOSENSITIVE CHANNEL"/>
    <property type="match status" value="1"/>
</dbReference>
<dbReference type="PRINTS" id="PR01264">
    <property type="entry name" value="MECHCHANNEL"/>
</dbReference>
<dbReference type="EMBL" id="JBHSSL010000116">
    <property type="protein sequence ID" value="MFC6171703.1"/>
    <property type="molecule type" value="Genomic_DNA"/>
</dbReference>
<dbReference type="HAMAP" id="MF_00115">
    <property type="entry name" value="MscL"/>
    <property type="match status" value="1"/>
</dbReference>
<dbReference type="InterPro" id="IPR001185">
    <property type="entry name" value="MS_channel"/>
</dbReference>
<protein>
    <recommendedName>
        <fullName evidence="10">Large-conductance mechanosensitive channel</fullName>
    </recommendedName>
</protein>
<keyword evidence="7 10" id="KW-0406">Ion transport</keyword>
<feature type="transmembrane region" description="Helical" evidence="10">
    <location>
        <begin position="68"/>
        <end position="87"/>
    </location>
</feature>
<dbReference type="Gene3D" id="1.10.1200.120">
    <property type="entry name" value="Large-conductance mechanosensitive channel, MscL, domain 1"/>
    <property type="match status" value="1"/>
</dbReference>
<dbReference type="InterPro" id="IPR037673">
    <property type="entry name" value="MSC/AndL"/>
</dbReference>
<comment type="subcellular location">
    <subcellularLocation>
        <location evidence="1 10">Cell membrane</location>
        <topology evidence="1 10">Multi-pass membrane protein</topology>
    </subcellularLocation>
</comment>
<keyword evidence="9 10" id="KW-0407">Ion channel</keyword>
<keyword evidence="3 10" id="KW-0813">Transport</keyword>
<sequence length="129" mass="14363">MLKEFRDFILRGNVMDLAVAVIVGGAFTTIVKSLTTNLINPLLALFVGKVDLSGIVLTLGSAQFKVGSFLNDVINFIIIAFVIFLLLKGLTKLRHLAAHETIEEEAVPTKEEEYLKEIRDLLVQQQNKH</sequence>
<evidence type="ECO:0000256" key="7">
    <source>
        <dbReference type="ARBA" id="ARBA00023065"/>
    </source>
</evidence>
<evidence type="ECO:0000313" key="12">
    <source>
        <dbReference type="Proteomes" id="UP001596289"/>
    </source>
</evidence>
<gene>
    <name evidence="10 11" type="primary">mscL</name>
    <name evidence="11" type="ORF">ACFQGP_14170</name>
</gene>
<reference evidence="12" key="1">
    <citation type="journal article" date="2019" name="Int. J. Syst. Evol. Microbiol.">
        <title>The Global Catalogue of Microorganisms (GCM) 10K type strain sequencing project: providing services to taxonomists for standard genome sequencing and annotation.</title>
        <authorList>
            <consortium name="The Broad Institute Genomics Platform"/>
            <consortium name="The Broad Institute Genome Sequencing Center for Infectious Disease"/>
            <person name="Wu L."/>
            <person name="Ma J."/>
        </authorList>
    </citation>
    <scope>NUCLEOTIDE SEQUENCE [LARGE SCALE GENOMIC DNA]</scope>
    <source>
        <strain evidence="12">CCM 8904</strain>
    </source>
</reference>
<comment type="caution">
    <text evidence="11">The sequence shown here is derived from an EMBL/GenBank/DDBJ whole genome shotgun (WGS) entry which is preliminary data.</text>
</comment>
<proteinExistence type="inferred from homology"/>
<evidence type="ECO:0000256" key="2">
    <source>
        <dbReference type="ARBA" id="ARBA00007254"/>
    </source>
</evidence>
<evidence type="ECO:0000256" key="6">
    <source>
        <dbReference type="ARBA" id="ARBA00022989"/>
    </source>
</evidence>
<keyword evidence="6 10" id="KW-1133">Transmembrane helix</keyword>
<dbReference type="RefSeq" id="WP_125552238.1">
    <property type="nucleotide sequence ID" value="NZ_JBHSSL010000116.1"/>
</dbReference>
<feature type="transmembrane region" description="Helical" evidence="10">
    <location>
        <begin position="12"/>
        <end position="31"/>
    </location>
</feature>
<dbReference type="PANTHER" id="PTHR30266">
    <property type="entry name" value="MECHANOSENSITIVE CHANNEL MSCL"/>
    <property type="match status" value="1"/>
</dbReference>
<evidence type="ECO:0000256" key="8">
    <source>
        <dbReference type="ARBA" id="ARBA00023136"/>
    </source>
</evidence>
<dbReference type="InterPro" id="IPR019823">
    <property type="entry name" value="Mechanosensitive_channel_CS"/>
</dbReference>
<evidence type="ECO:0000313" key="11">
    <source>
        <dbReference type="EMBL" id="MFC6171703.1"/>
    </source>
</evidence>
<evidence type="ECO:0000256" key="4">
    <source>
        <dbReference type="ARBA" id="ARBA00022475"/>
    </source>
</evidence>
<accession>A0ABW1RJ42</accession>
<name>A0ABW1RJ42_9LACO</name>
<dbReference type="NCBIfam" id="NF001842">
    <property type="entry name" value="PRK00567.1-3"/>
    <property type="match status" value="1"/>
</dbReference>
<dbReference type="NCBIfam" id="TIGR00220">
    <property type="entry name" value="mscL"/>
    <property type="match status" value="1"/>
</dbReference>
<dbReference type="Pfam" id="PF01741">
    <property type="entry name" value="MscL"/>
    <property type="match status" value="1"/>
</dbReference>
<dbReference type="InterPro" id="IPR036019">
    <property type="entry name" value="MscL_channel"/>
</dbReference>
<dbReference type="SUPFAM" id="SSF81330">
    <property type="entry name" value="Gated mechanosensitive channel"/>
    <property type="match status" value="1"/>
</dbReference>
<keyword evidence="12" id="KW-1185">Reference proteome</keyword>
<keyword evidence="4 10" id="KW-1003">Cell membrane</keyword>
<keyword evidence="5 10" id="KW-0812">Transmembrane</keyword>
<organism evidence="11 12">
    <name type="scientific">Loigolactobacillus jiayinensis</name>
    <dbReference type="NCBI Taxonomy" id="2486016"/>
    <lineage>
        <taxon>Bacteria</taxon>
        <taxon>Bacillati</taxon>
        <taxon>Bacillota</taxon>
        <taxon>Bacilli</taxon>
        <taxon>Lactobacillales</taxon>
        <taxon>Lactobacillaceae</taxon>
        <taxon>Loigolactobacillus</taxon>
    </lineage>
</organism>
<evidence type="ECO:0000256" key="10">
    <source>
        <dbReference type="HAMAP-Rule" id="MF_00115"/>
    </source>
</evidence>
<comment type="subunit">
    <text evidence="10">Homopentamer.</text>
</comment>